<dbReference type="Pfam" id="PF10636">
    <property type="entry name" value="hemP"/>
    <property type="match status" value="1"/>
</dbReference>
<dbReference type="Proteomes" id="UP000596977">
    <property type="component" value="Unassembled WGS sequence"/>
</dbReference>
<proteinExistence type="predicted"/>
<comment type="caution">
    <text evidence="1">The sequence shown here is derived from an EMBL/GenBank/DDBJ whole genome shotgun (WGS) entry which is preliminary data.</text>
</comment>
<accession>A0A916VUE4</accession>
<organism evidence="1 2">
    <name type="scientific">Pelagibacterium lentulum</name>
    <dbReference type="NCBI Taxonomy" id="2029865"/>
    <lineage>
        <taxon>Bacteria</taxon>
        <taxon>Pseudomonadati</taxon>
        <taxon>Pseudomonadota</taxon>
        <taxon>Alphaproteobacteria</taxon>
        <taxon>Hyphomicrobiales</taxon>
        <taxon>Devosiaceae</taxon>
        <taxon>Pelagibacterium</taxon>
    </lineage>
</organism>
<reference evidence="1 2" key="1">
    <citation type="journal article" date="2014" name="Int. J. Syst. Evol. Microbiol.">
        <title>Complete genome sequence of Corynebacterium casei LMG S-19264T (=DSM 44701T), isolated from a smear-ripened cheese.</title>
        <authorList>
            <consortium name="US DOE Joint Genome Institute (JGI-PGF)"/>
            <person name="Walter F."/>
            <person name="Albersmeier A."/>
            <person name="Kalinowski J."/>
            <person name="Ruckert C."/>
        </authorList>
    </citation>
    <scope>NUCLEOTIDE SEQUENCE [LARGE SCALE GENOMIC DNA]</scope>
    <source>
        <strain evidence="1 2">CGMCC 1.15896</strain>
    </source>
</reference>
<dbReference type="RefSeq" id="WP_244640592.1">
    <property type="nucleotide sequence ID" value="NZ_BMKB01000001.1"/>
</dbReference>
<evidence type="ECO:0000313" key="1">
    <source>
        <dbReference type="EMBL" id="GGA39027.1"/>
    </source>
</evidence>
<dbReference type="Gene3D" id="2.10.70.10">
    <property type="entry name" value="Complement Module, domain 1"/>
    <property type="match status" value="1"/>
</dbReference>
<name>A0A916VUE4_9HYPH</name>
<evidence type="ECO:0000313" key="2">
    <source>
        <dbReference type="Proteomes" id="UP000596977"/>
    </source>
</evidence>
<dbReference type="AlphaFoldDB" id="A0A916VUE4"/>
<dbReference type="InterPro" id="IPR019600">
    <property type="entry name" value="Hemin_uptake_protein_HemP"/>
</dbReference>
<keyword evidence="2" id="KW-1185">Reference proteome</keyword>
<gene>
    <name evidence="1" type="ORF">GCM10011499_05570</name>
</gene>
<protein>
    <recommendedName>
        <fullName evidence="3">Hemin uptake protein HemP</fullName>
    </recommendedName>
</protein>
<evidence type="ECO:0008006" key="3">
    <source>
        <dbReference type="Google" id="ProtNLM"/>
    </source>
</evidence>
<sequence length="46" mass="5311">MQKPSERPQTISSAKLFGEAQEIEIDHDGTLYRLRITRQGKLILNK</sequence>
<dbReference type="EMBL" id="BMKB01000001">
    <property type="protein sequence ID" value="GGA39027.1"/>
    <property type="molecule type" value="Genomic_DNA"/>
</dbReference>